<accession>A0A0G0GCI3</accession>
<sequence>MLVKNRQGFTLVETIIYVAIIGGVIATFISFSLNVSNARNKTYVQAETQANARVALNIITQKIQSATGVNISQSVFNTDPGVLFLVMSSSTLNPTVISLSEDNGKLQVKEGDSVTSTITTAQIQINNLVFTNFSVSSTRENIGVDLTVSFVSSTDVNFQYSQNLHTAVSVRE</sequence>
<keyword evidence="1" id="KW-0472">Membrane</keyword>
<evidence type="ECO:0008006" key="4">
    <source>
        <dbReference type="Google" id="ProtNLM"/>
    </source>
</evidence>
<gene>
    <name evidence="2" type="ORF">US42_C0007G0058</name>
</gene>
<dbReference type="STRING" id="1619046.US42_C0007G0058"/>
<comment type="caution">
    <text evidence="2">The sequence shown here is derived from an EMBL/GenBank/DDBJ whole genome shotgun (WGS) entry which is preliminary data.</text>
</comment>
<dbReference type="AlphaFoldDB" id="A0A0G0GCI3"/>
<evidence type="ECO:0000313" key="3">
    <source>
        <dbReference type="Proteomes" id="UP000034849"/>
    </source>
</evidence>
<keyword evidence="1" id="KW-0812">Transmembrane</keyword>
<name>A0A0G0GCI3_9BACT</name>
<reference evidence="2 3" key="1">
    <citation type="journal article" date="2015" name="Nature">
        <title>rRNA introns, odd ribosomes, and small enigmatic genomes across a large radiation of phyla.</title>
        <authorList>
            <person name="Brown C.T."/>
            <person name="Hug L.A."/>
            <person name="Thomas B.C."/>
            <person name="Sharon I."/>
            <person name="Castelle C.J."/>
            <person name="Singh A."/>
            <person name="Wilkins M.J."/>
            <person name="Williams K.H."/>
            <person name="Banfield J.F."/>
        </authorList>
    </citation>
    <scope>NUCLEOTIDE SEQUENCE [LARGE SCALE GENOMIC DNA]</scope>
</reference>
<keyword evidence="1" id="KW-1133">Transmembrane helix</keyword>
<evidence type="ECO:0000313" key="2">
    <source>
        <dbReference type="EMBL" id="KKQ27667.1"/>
    </source>
</evidence>
<feature type="transmembrane region" description="Helical" evidence="1">
    <location>
        <begin position="15"/>
        <end position="35"/>
    </location>
</feature>
<proteinExistence type="predicted"/>
<dbReference type="EMBL" id="LBSX01000007">
    <property type="protein sequence ID" value="KKQ27667.1"/>
    <property type="molecule type" value="Genomic_DNA"/>
</dbReference>
<dbReference type="Proteomes" id="UP000034849">
    <property type="component" value="Unassembled WGS sequence"/>
</dbReference>
<evidence type="ECO:0000256" key="1">
    <source>
        <dbReference type="SAM" id="Phobius"/>
    </source>
</evidence>
<organism evidence="2 3">
    <name type="scientific">Candidatus Magasanikbacteria bacterium GW2011_GWC2_37_14</name>
    <dbReference type="NCBI Taxonomy" id="1619046"/>
    <lineage>
        <taxon>Bacteria</taxon>
        <taxon>Candidatus Magasanikiibacteriota</taxon>
    </lineage>
</organism>
<protein>
    <recommendedName>
        <fullName evidence="4">Prepilin-type N-terminal cleavage/methylation domain-containing protein</fullName>
    </recommendedName>
</protein>